<dbReference type="AlphaFoldDB" id="A0A0G4H7H8"/>
<protein>
    <submittedName>
        <fullName evidence="1">Uncharacterized protein</fullName>
    </submittedName>
</protein>
<reference evidence="1 2" key="1">
    <citation type="submission" date="2014-11" db="EMBL/GenBank/DDBJ databases">
        <authorList>
            <person name="Zhu J."/>
            <person name="Qi W."/>
            <person name="Song R."/>
        </authorList>
    </citation>
    <scope>NUCLEOTIDE SEQUENCE [LARGE SCALE GENOMIC DNA]</scope>
</reference>
<keyword evidence="2" id="KW-1185">Reference proteome</keyword>
<sequence length="217" mass="23999">MRCLSPRVRNFSYTSSKEAERELETCIKATGGAIIRQLSLKELKELKEVAGLPRVPPNAAPSVYFGDRGKDVNNPIGVELTNPSECTRCWRDGRCGKCGKADGVGPGRCVPFAGSGKTLFGSMAQYEQTVGKKLQEMDVEEGLPMAINFVDSEWQKMTKRLQEKIIAAEQERGFRRADVLKLSQQCLQLSTSDRPTVSEVRHRLAGIEDLVTRLPGP</sequence>
<dbReference type="Proteomes" id="UP000041254">
    <property type="component" value="Unassembled WGS sequence"/>
</dbReference>
<dbReference type="EMBL" id="CDMY01001052">
    <property type="protein sequence ID" value="CEM39861.1"/>
    <property type="molecule type" value="Genomic_DNA"/>
</dbReference>
<proteinExistence type="predicted"/>
<dbReference type="InParanoid" id="A0A0G4H7H8"/>
<gene>
    <name evidence="1" type="ORF">Vbra_19818</name>
</gene>
<evidence type="ECO:0000313" key="2">
    <source>
        <dbReference type="Proteomes" id="UP000041254"/>
    </source>
</evidence>
<accession>A0A0G4H7H8</accession>
<name>A0A0G4H7H8_VITBC</name>
<evidence type="ECO:0000313" key="1">
    <source>
        <dbReference type="EMBL" id="CEM39861.1"/>
    </source>
</evidence>
<organism evidence="1 2">
    <name type="scientific">Vitrella brassicaformis (strain CCMP3155)</name>
    <dbReference type="NCBI Taxonomy" id="1169540"/>
    <lineage>
        <taxon>Eukaryota</taxon>
        <taxon>Sar</taxon>
        <taxon>Alveolata</taxon>
        <taxon>Colpodellida</taxon>
        <taxon>Vitrellaceae</taxon>
        <taxon>Vitrella</taxon>
    </lineage>
</organism>
<dbReference type="VEuPathDB" id="CryptoDB:Vbra_19818"/>